<dbReference type="RefSeq" id="WP_080063161.1">
    <property type="nucleotide sequence ID" value="NZ_MZGX01000003.1"/>
</dbReference>
<comment type="similarity">
    <text evidence="1">Belongs to the DnaB/DnaD family.</text>
</comment>
<accession>A0A1V4SQM9</accession>
<dbReference type="SUPFAM" id="SSF158499">
    <property type="entry name" value="DnaD domain-like"/>
    <property type="match status" value="2"/>
</dbReference>
<dbReference type="STRING" id="48256.CLHUN_07040"/>
<dbReference type="PIRSF" id="PIRSF033722">
    <property type="entry name" value="DnaD_CA_C3587_prd"/>
    <property type="match status" value="1"/>
</dbReference>
<evidence type="ECO:0000259" key="3">
    <source>
        <dbReference type="Pfam" id="PF07261"/>
    </source>
</evidence>
<keyword evidence="5" id="KW-1185">Reference proteome</keyword>
<dbReference type="InterPro" id="IPR017019">
    <property type="entry name" value="DNA_replication_prd_bac"/>
</dbReference>
<organism evidence="4 5">
    <name type="scientific">Ruminiclostridium hungatei</name>
    <name type="common">Clostridium hungatei</name>
    <dbReference type="NCBI Taxonomy" id="48256"/>
    <lineage>
        <taxon>Bacteria</taxon>
        <taxon>Bacillati</taxon>
        <taxon>Bacillota</taxon>
        <taxon>Clostridia</taxon>
        <taxon>Eubacteriales</taxon>
        <taxon>Oscillospiraceae</taxon>
        <taxon>Ruminiclostridium</taxon>
    </lineage>
</organism>
<feature type="domain" description="DnaB/C C-terminal" evidence="3">
    <location>
        <begin position="213"/>
        <end position="282"/>
    </location>
</feature>
<dbReference type="InterPro" id="IPR034829">
    <property type="entry name" value="DnaD-like_sf"/>
</dbReference>
<feature type="domain" description="DnaB/C C-terminal" evidence="3">
    <location>
        <begin position="130"/>
        <end position="197"/>
    </location>
</feature>
<dbReference type="InterPro" id="IPR006343">
    <property type="entry name" value="DnaB/C_C"/>
</dbReference>
<dbReference type="Pfam" id="PF07261">
    <property type="entry name" value="DnaB_2"/>
    <property type="match status" value="2"/>
</dbReference>
<evidence type="ECO:0000313" key="4">
    <source>
        <dbReference type="EMBL" id="OPX45766.1"/>
    </source>
</evidence>
<dbReference type="PANTHER" id="PTHR37293:SF7">
    <property type="entry name" value="HYPOTHETICAL PHAGE PROTEIN"/>
    <property type="match status" value="1"/>
</dbReference>
<dbReference type="Proteomes" id="UP000191554">
    <property type="component" value="Unassembled WGS sequence"/>
</dbReference>
<name>A0A1V4SQM9_RUMHU</name>
<dbReference type="OrthoDB" id="1652900at2"/>
<reference evidence="4 5" key="1">
    <citation type="submission" date="2017-03" db="EMBL/GenBank/DDBJ databases">
        <title>Genome sequence of Clostridium hungatei DSM 14427.</title>
        <authorList>
            <person name="Poehlein A."/>
            <person name="Daniel R."/>
        </authorList>
    </citation>
    <scope>NUCLEOTIDE SEQUENCE [LARGE SCALE GENOMIC DNA]</scope>
    <source>
        <strain evidence="4 5">DSM 14427</strain>
    </source>
</reference>
<evidence type="ECO:0000256" key="1">
    <source>
        <dbReference type="ARBA" id="ARBA00093462"/>
    </source>
</evidence>
<sequence>MYFEDFKSILYSDTAVSDIFISQYMPSMDSTCIKVYIYILFLCKHSKKATTDELAKTLNLPLDEVKAALTSLDNLEVINWVEDKIQIIDLKDAETKRIYKLKSVSTPETANENFEKNKSRNNTLSAINSKFFQGLMPPNWYLTIDTWFSIYKFDEDVMYTLFKYCHDNNTFHKSYIEAVASNWHRRGIQNFFDLEKYFEEMSQVRGIKGTIIKKLRLRRALTEYETEFVEKWVIEYKYNMEVIEIALKKTVGKTNPDFRFLNNVLKKWYELGLTNAQEINGYEASVRAQYQSSQNGPSASKPASRESQRDNFDQRKYDEDYYDSFFTNTNKT</sequence>
<evidence type="ECO:0000313" key="5">
    <source>
        <dbReference type="Proteomes" id="UP000191554"/>
    </source>
</evidence>
<feature type="compositionally biased region" description="Polar residues" evidence="2">
    <location>
        <begin position="289"/>
        <end position="298"/>
    </location>
</feature>
<gene>
    <name evidence="4" type="ORF">CLHUN_07040</name>
</gene>
<dbReference type="Gene3D" id="1.10.10.630">
    <property type="entry name" value="DnaD domain-like"/>
    <property type="match status" value="2"/>
</dbReference>
<evidence type="ECO:0000256" key="2">
    <source>
        <dbReference type="SAM" id="MobiDB-lite"/>
    </source>
</evidence>
<proteinExistence type="inferred from homology"/>
<feature type="region of interest" description="Disordered" evidence="2">
    <location>
        <begin position="289"/>
        <end position="332"/>
    </location>
</feature>
<dbReference type="NCBIfam" id="TIGR01446">
    <property type="entry name" value="DnaD_dom"/>
    <property type="match status" value="1"/>
</dbReference>
<dbReference type="PANTHER" id="PTHR37293">
    <property type="entry name" value="PHAGE REPLICATION PROTEIN-RELATED"/>
    <property type="match status" value="1"/>
</dbReference>
<dbReference type="EMBL" id="MZGX01000003">
    <property type="protein sequence ID" value="OPX45766.1"/>
    <property type="molecule type" value="Genomic_DNA"/>
</dbReference>
<feature type="compositionally biased region" description="Basic and acidic residues" evidence="2">
    <location>
        <begin position="303"/>
        <end position="319"/>
    </location>
</feature>
<dbReference type="InterPro" id="IPR053162">
    <property type="entry name" value="DnaD"/>
</dbReference>
<comment type="caution">
    <text evidence="4">The sequence shown here is derived from an EMBL/GenBank/DDBJ whole genome shotgun (WGS) entry which is preliminary data.</text>
</comment>
<protein>
    <submittedName>
        <fullName evidence="4">Replication initiation and membrane attachment</fullName>
    </submittedName>
</protein>
<dbReference type="AlphaFoldDB" id="A0A1V4SQM9"/>